<keyword evidence="2" id="KW-1185">Reference proteome</keyword>
<protein>
    <submittedName>
        <fullName evidence="1">Uncharacterized protein</fullName>
    </submittedName>
</protein>
<gene>
    <name evidence="1" type="ORF">Dsin_014945</name>
</gene>
<comment type="caution">
    <text evidence="1">The sequence shown here is derived from an EMBL/GenBank/DDBJ whole genome shotgun (WGS) entry which is preliminary data.</text>
</comment>
<accession>A0AAE0EC23</accession>
<reference evidence="1" key="1">
    <citation type="journal article" date="2023" name="Plant J.">
        <title>Genome sequences and population genomics provide insights into the demographic history, inbreeding, and mutation load of two 'living fossil' tree species of Dipteronia.</title>
        <authorList>
            <person name="Feng Y."/>
            <person name="Comes H.P."/>
            <person name="Chen J."/>
            <person name="Zhu S."/>
            <person name="Lu R."/>
            <person name="Zhang X."/>
            <person name="Li P."/>
            <person name="Qiu J."/>
            <person name="Olsen K.M."/>
            <person name="Qiu Y."/>
        </authorList>
    </citation>
    <scope>NUCLEOTIDE SEQUENCE</scope>
    <source>
        <strain evidence="1">NBL</strain>
    </source>
</reference>
<name>A0AAE0EC23_9ROSI</name>
<proteinExistence type="predicted"/>
<organism evidence="1 2">
    <name type="scientific">Dipteronia sinensis</name>
    <dbReference type="NCBI Taxonomy" id="43782"/>
    <lineage>
        <taxon>Eukaryota</taxon>
        <taxon>Viridiplantae</taxon>
        <taxon>Streptophyta</taxon>
        <taxon>Embryophyta</taxon>
        <taxon>Tracheophyta</taxon>
        <taxon>Spermatophyta</taxon>
        <taxon>Magnoliopsida</taxon>
        <taxon>eudicotyledons</taxon>
        <taxon>Gunneridae</taxon>
        <taxon>Pentapetalae</taxon>
        <taxon>rosids</taxon>
        <taxon>malvids</taxon>
        <taxon>Sapindales</taxon>
        <taxon>Sapindaceae</taxon>
        <taxon>Hippocastanoideae</taxon>
        <taxon>Acereae</taxon>
        <taxon>Dipteronia</taxon>
    </lineage>
</organism>
<dbReference type="EMBL" id="JANJYJ010000004">
    <property type="protein sequence ID" value="KAK3220975.1"/>
    <property type="molecule type" value="Genomic_DNA"/>
</dbReference>
<dbReference type="Proteomes" id="UP001281410">
    <property type="component" value="Unassembled WGS sequence"/>
</dbReference>
<evidence type="ECO:0000313" key="1">
    <source>
        <dbReference type="EMBL" id="KAK3220975.1"/>
    </source>
</evidence>
<sequence>MAFSKSHHYGWTISSPVLSSIVSLSFKKCHGHCESEKFVTDYATFMRCLINNLKDAGFLSFTRDHRKLLQLRKKQVMKSSIRSSGILRTPLLNFDVQETDVWSVSGLEFDSGLIKFLHWLVKVLVEFRRW</sequence>
<evidence type="ECO:0000313" key="2">
    <source>
        <dbReference type="Proteomes" id="UP001281410"/>
    </source>
</evidence>
<dbReference type="AlphaFoldDB" id="A0AAE0EC23"/>